<gene>
    <name evidence="6" type="ORF">GB881_10465</name>
</gene>
<feature type="domain" description="HTH luxR-type" evidence="4">
    <location>
        <begin position="173"/>
        <end position="236"/>
    </location>
</feature>
<keyword evidence="7" id="KW-1185">Reference proteome</keyword>
<evidence type="ECO:0000313" key="7">
    <source>
        <dbReference type="Proteomes" id="UP000437709"/>
    </source>
</evidence>
<evidence type="ECO:0000259" key="5">
    <source>
        <dbReference type="PROSITE" id="PS50110"/>
    </source>
</evidence>
<comment type="caution">
    <text evidence="6">The sequence shown here is derived from an EMBL/GenBank/DDBJ whole genome shotgun (WGS) entry which is preliminary data.</text>
</comment>
<dbReference type="Pfam" id="PF00072">
    <property type="entry name" value="Response_reg"/>
    <property type="match status" value="1"/>
</dbReference>
<keyword evidence="1 3" id="KW-0597">Phosphoprotein</keyword>
<dbReference type="Pfam" id="PF00196">
    <property type="entry name" value="GerE"/>
    <property type="match status" value="1"/>
</dbReference>
<dbReference type="InterPro" id="IPR058245">
    <property type="entry name" value="NreC/VraR/RcsB-like_REC"/>
</dbReference>
<dbReference type="SMART" id="SM00421">
    <property type="entry name" value="HTH_LUXR"/>
    <property type="match status" value="1"/>
</dbReference>
<dbReference type="EMBL" id="WHPC01000037">
    <property type="protein sequence ID" value="MPV37460.1"/>
    <property type="molecule type" value="Genomic_DNA"/>
</dbReference>
<dbReference type="PROSITE" id="PS50110">
    <property type="entry name" value="RESPONSE_REGULATORY"/>
    <property type="match status" value="1"/>
</dbReference>
<protein>
    <submittedName>
        <fullName evidence="6">Response regulator</fullName>
    </submittedName>
</protein>
<dbReference type="SUPFAM" id="SSF46894">
    <property type="entry name" value="C-terminal effector domain of the bipartite response regulators"/>
    <property type="match status" value="1"/>
</dbReference>
<dbReference type="InterPro" id="IPR000792">
    <property type="entry name" value="Tscrpt_reg_LuxR_C"/>
</dbReference>
<dbReference type="InterPro" id="IPR011006">
    <property type="entry name" value="CheY-like_superfamily"/>
</dbReference>
<dbReference type="InterPro" id="IPR001789">
    <property type="entry name" value="Sig_transdc_resp-reg_receiver"/>
</dbReference>
<evidence type="ECO:0000259" key="4">
    <source>
        <dbReference type="PROSITE" id="PS50043"/>
    </source>
</evidence>
<dbReference type="SMART" id="SM00448">
    <property type="entry name" value="REC"/>
    <property type="match status" value="1"/>
</dbReference>
<dbReference type="GO" id="GO:0006355">
    <property type="term" value="P:regulation of DNA-templated transcription"/>
    <property type="evidence" value="ECO:0007669"/>
    <property type="project" value="InterPro"/>
</dbReference>
<dbReference type="AlphaFoldDB" id="A0A6N7EHD7"/>
<name>A0A6N7EHD7_9MICO</name>
<feature type="modified residue" description="4-aspartylphosphate" evidence="3">
    <location>
        <position position="82"/>
    </location>
</feature>
<evidence type="ECO:0000256" key="2">
    <source>
        <dbReference type="ARBA" id="ARBA00023125"/>
    </source>
</evidence>
<sequence length="236" mass="25096">MPTGAAVLRCASSTGSLRRTRCLGRRLAMPDIVLVDDHPVVRLGVRAVLSGHPDLAVVAESTTVAQAVHDVAVRRPRLVVLDVVLGGRPVGPALCRTIKDEAAPAVLVLTARTAPAEVTAMYLAGADSLVHRTSPPATLLATVRATIEGRRVWAPAHHEIGPPPGDGHHDPAEQLAPEHLTPREREVLGLLLQHCPNADIAAALHLGLPTVKTHVRAVLRKLGLARRQDLFRNHAA</sequence>
<dbReference type="PRINTS" id="PR00038">
    <property type="entry name" value="HTHLUXR"/>
</dbReference>
<dbReference type="InterPro" id="IPR039420">
    <property type="entry name" value="WalR-like"/>
</dbReference>
<reference evidence="6 7" key="1">
    <citation type="submission" date="2019-10" db="EMBL/GenBank/DDBJ databases">
        <title>Georgenia wutianyii sp. nov. and Georgenia yuyongxinii sp. nov. isolated from plateau pika (Ochotona curzoniae) in the Qinghai-Tibet plateau of China.</title>
        <authorList>
            <person name="Tian Z."/>
        </authorList>
    </citation>
    <scope>NUCLEOTIDE SEQUENCE [LARGE SCALE GENOMIC DNA]</scope>
    <source>
        <strain evidence="6 7">JCM 19765</strain>
    </source>
</reference>
<dbReference type="CDD" id="cd17535">
    <property type="entry name" value="REC_NarL-like"/>
    <property type="match status" value="1"/>
</dbReference>
<organism evidence="6 7">
    <name type="scientific">Georgenia subflava</name>
    <dbReference type="NCBI Taxonomy" id="1622177"/>
    <lineage>
        <taxon>Bacteria</taxon>
        <taxon>Bacillati</taxon>
        <taxon>Actinomycetota</taxon>
        <taxon>Actinomycetes</taxon>
        <taxon>Micrococcales</taxon>
        <taxon>Bogoriellaceae</taxon>
        <taxon>Georgenia</taxon>
    </lineage>
</organism>
<dbReference type="CDD" id="cd06170">
    <property type="entry name" value="LuxR_C_like"/>
    <property type="match status" value="1"/>
</dbReference>
<keyword evidence="2" id="KW-0238">DNA-binding</keyword>
<feature type="domain" description="Response regulatory" evidence="5">
    <location>
        <begin position="31"/>
        <end position="147"/>
    </location>
</feature>
<dbReference type="PROSITE" id="PS50043">
    <property type="entry name" value="HTH_LUXR_2"/>
    <property type="match status" value="1"/>
</dbReference>
<dbReference type="SUPFAM" id="SSF52172">
    <property type="entry name" value="CheY-like"/>
    <property type="match status" value="1"/>
</dbReference>
<dbReference type="GO" id="GO:0000160">
    <property type="term" value="P:phosphorelay signal transduction system"/>
    <property type="evidence" value="ECO:0007669"/>
    <property type="project" value="InterPro"/>
</dbReference>
<dbReference type="Gene3D" id="3.40.50.2300">
    <property type="match status" value="1"/>
</dbReference>
<evidence type="ECO:0000313" key="6">
    <source>
        <dbReference type="EMBL" id="MPV37460.1"/>
    </source>
</evidence>
<dbReference type="GO" id="GO:0003677">
    <property type="term" value="F:DNA binding"/>
    <property type="evidence" value="ECO:0007669"/>
    <property type="project" value="UniProtKB-KW"/>
</dbReference>
<dbReference type="PANTHER" id="PTHR43214">
    <property type="entry name" value="TWO-COMPONENT RESPONSE REGULATOR"/>
    <property type="match status" value="1"/>
</dbReference>
<evidence type="ECO:0000256" key="1">
    <source>
        <dbReference type="ARBA" id="ARBA00022553"/>
    </source>
</evidence>
<dbReference type="PANTHER" id="PTHR43214:SF17">
    <property type="entry name" value="TRANSCRIPTIONAL REGULATORY PROTEIN RCSB"/>
    <property type="match status" value="1"/>
</dbReference>
<evidence type="ECO:0000256" key="3">
    <source>
        <dbReference type="PROSITE-ProRule" id="PRU00169"/>
    </source>
</evidence>
<accession>A0A6N7EHD7</accession>
<dbReference type="Proteomes" id="UP000437709">
    <property type="component" value="Unassembled WGS sequence"/>
</dbReference>
<dbReference type="OrthoDB" id="9808843at2"/>
<dbReference type="InterPro" id="IPR016032">
    <property type="entry name" value="Sig_transdc_resp-reg_C-effctor"/>
</dbReference>
<proteinExistence type="predicted"/>